<name>A0A6C0BUX1_9ZZZZ</name>
<sequence>MSSILYYSNFCEHSKKLLQTLSKTQVSKDIHFICIDKRVKDQTGKIQIVLENGQKIVMPENVTKVPALLLLNQNYQVLYGDGIYNHLKPRQEVVTRQATSNNMEPMAFSLGGGGGFGGIVSDNYSFLDMDHEELNTKGAGGMRQMHNYVPLNHSDIITTPKDDFDYKKEKISGELTVEQLQKQREQELSNYGPQQQRKI</sequence>
<proteinExistence type="predicted"/>
<reference evidence="1" key="1">
    <citation type="journal article" date="2020" name="Nature">
        <title>Giant virus diversity and host interactions through global metagenomics.</title>
        <authorList>
            <person name="Schulz F."/>
            <person name="Roux S."/>
            <person name="Paez-Espino D."/>
            <person name="Jungbluth S."/>
            <person name="Walsh D.A."/>
            <person name="Denef V.J."/>
            <person name="McMahon K.D."/>
            <person name="Konstantinidis K.T."/>
            <person name="Eloe-Fadrosh E.A."/>
            <person name="Kyrpides N.C."/>
            <person name="Woyke T."/>
        </authorList>
    </citation>
    <scope>NUCLEOTIDE SEQUENCE</scope>
    <source>
        <strain evidence="1">GVMAG-M-3300019093-7</strain>
    </source>
</reference>
<evidence type="ECO:0000313" key="1">
    <source>
        <dbReference type="EMBL" id="QHS95880.1"/>
    </source>
</evidence>
<dbReference type="EMBL" id="MN739260">
    <property type="protein sequence ID" value="QHS95880.1"/>
    <property type="molecule type" value="Genomic_DNA"/>
</dbReference>
<accession>A0A6C0BUX1</accession>
<dbReference type="AlphaFoldDB" id="A0A6C0BUX1"/>
<protein>
    <recommendedName>
        <fullName evidence="2">Glutaredoxin domain-containing protein</fullName>
    </recommendedName>
</protein>
<evidence type="ECO:0008006" key="2">
    <source>
        <dbReference type="Google" id="ProtNLM"/>
    </source>
</evidence>
<organism evidence="1">
    <name type="scientific">viral metagenome</name>
    <dbReference type="NCBI Taxonomy" id="1070528"/>
    <lineage>
        <taxon>unclassified sequences</taxon>
        <taxon>metagenomes</taxon>
        <taxon>organismal metagenomes</taxon>
    </lineage>
</organism>